<comment type="caution">
    <text evidence="2">The sequence shown here is derived from an EMBL/GenBank/DDBJ whole genome shotgun (WGS) entry which is preliminary data.</text>
</comment>
<dbReference type="EMBL" id="BOOW01000054">
    <property type="protein sequence ID" value="GII97049.1"/>
    <property type="molecule type" value="Genomic_DNA"/>
</dbReference>
<dbReference type="SUPFAM" id="SSF82607">
    <property type="entry name" value="YbaB-like"/>
    <property type="match status" value="1"/>
</dbReference>
<dbReference type="AlphaFoldDB" id="A0A919RQV9"/>
<proteinExistence type="predicted"/>
<dbReference type="RefSeq" id="WP_204032373.1">
    <property type="nucleotide sequence ID" value="NZ_BOOW01000054.1"/>
</dbReference>
<evidence type="ECO:0000256" key="1">
    <source>
        <dbReference type="SAM" id="Coils"/>
    </source>
</evidence>
<reference evidence="2" key="1">
    <citation type="submission" date="2021-01" db="EMBL/GenBank/DDBJ databases">
        <title>Whole genome shotgun sequence of Sinosporangium siamense NBRC 109515.</title>
        <authorList>
            <person name="Komaki H."/>
            <person name="Tamura T."/>
        </authorList>
    </citation>
    <scope>NUCLEOTIDE SEQUENCE</scope>
    <source>
        <strain evidence="2">NBRC 109515</strain>
    </source>
</reference>
<keyword evidence="1" id="KW-0175">Coiled coil</keyword>
<name>A0A919RQV9_9ACTN</name>
<accession>A0A919RQV9</accession>
<gene>
    <name evidence="2" type="ORF">Ssi02_72800</name>
</gene>
<dbReference type="Gene3D" id="3.30.1310.10">
    <property type="entry name" value="Nucleoid-associated protein YbaB-like domain"/>
    <property type="match status" value="1"/>
</dbReference>
<dbReference type="GO" id="GO:0003677">
    <property type="term" value="F:DNA binding"/>
    <property type="evidence" value="ECO:0007669"/>
    <property type="project" value="InterPro"/>
</dbReference>
<organism evidence="2 3">
    <name type="scientific">Sinosporangium siamense</name>
    <dbReference type="NCBI Taxonomy" id="1367973"/>
    <lineage>
        <taxon>Bacteria</taxon>
        <taxon>Bacillati</taxon>
        <taxon>Actinomycetota</taxon>
        <taxon>Actinomycetes</taxon>
        <taxon>Streptosporangiales</taxon>
        <taxon>Streptosporangiaceae</taxon>
        <taxon>Sinosporangium</taxon>
    </lineage>
</organism>
<evidence type="ECO:0000313" key="3">
    <source>
        <dbReference type="Proteomes" id="UP000606172"/>
    </source>
</evidence>
<evidence type="ECO:0000313" key="2">
    <source>
        <dbReference type="EMBL" id="GII97049.1"/>
    </source>
</evidence>
<protein>
    <recommendedName>
        <fullName evidence="4">YbaB/EbfC family nucleoid-associated protein</fullName>
    </recommendedName>
</protein>
<evidence type="ECO:0008006" key="4">
    <source>
        <dbReference type="Google" id="ProtNLM"/>
    </source>
</evidence>
<dbReference type="InterPro" id="IPR036894">
    <property type="entry name" value="YbaB-like_sf"/>
</dbReference>
<feature type="coiled-coil region" evidence="1">
    <location>
        <begin position="10"/>
        <end position="37"/>
    </location>
</feature>
<keyword evidence="3" id="KW-1185">Reference proteome</keyword>
<dbReference type="Pfam" id="PF02575">
    <property type="entry name" value="YbaB_DNA_bd"/>
    <property type="match status" value="1"/>
</dbReference>
<dbReference type="InterPro" id="IPR004401">
    <property type="entry name" value="YbaB/EbfC"/>
</dbReference>
<dbReference type="Proteomes" id="UP000606172">
    <property type="component" value="Unassembled WGS sequence"/>
</dbReference>
<sequence length="141" mass="15190">MATFETPFDLDRMLSESEQALRRLNEATAELESVVGEGQAADGTIRASVDQGGRLREITLDPRAMRNDSQTLGELVTAAVQVAQDDAAQQVQALLTSTLGDDIGNPLDLSTMQAQFQAAEDAFSRALAGHSDNLDRLGRDR</sequence>